<dbReference type="AlphaFoldDB" id="A0AAE1BDJ1"/>
<reference evidence="1" key="1">
    <citation type="journal article" date="2023" name="G3 (Bethesda)">
        <title>A reference genome for the long-term kleptoplast-retaining sea slug Elysia crispata morphotype clarki.</title>
        <authorList>
            <person name="Eastman K.E."/>
            <person name="Pendleton A.L."/>
            <person name="Shaikh M.A."/>
            <person name="Suttiyut T."/>
            <person name="Ogas R."/>
            <person name="Tomko P."/>
            <person name="Gavelis G."/>
            <person name="Widhalm J.R."/>
            <person name="Wisecaver J.H."/>
        </authorList>
    </citation>
    <scope>NUCLEOTIDE SEQUENCE</scope>
    <source>
        <strain evidence="1">ECLA1</strain>
    </source>
</reference>
<evidence type="ECO:0000313" key="1">
    <source>
        <dbReference type="EMBL" id="KAK3803974.1"/>
    </source>
</evidence>
<evidence type="ECO:0000313" key="2">
    <source>
        <dbReference type="Proteomes" id="UP001283361"/>
    </source>
</evidence>
<organism evidence="1 2">
    <name type="scientific">Elysia crispata</name>
    <name type="common">lettuce slug</name>
    <dbReference type="NCBI Taxonomy" id="231223"/>
    <lineage>
        <taxon>Eukaryota</taxon>
        <taxon>Metazoa</taxon>
        <taxon>Spiralia</taxon>
        <taxon>Lophotrochozoa</taxon>
        <taxon>Mollusca</taxon>
        <taxon>Gastropoda</taxon>
        <taxon>Heterobranchia</taxon>
        <taxon>Euthyneura</taxon>
        <taxon>Panpulmonata</taxon>
        <taxon>Sacoglossa</taxon>
        <taxon>Placobranchoidea</taxon>
        <taxon>Plakobranchidae</taxon>
        <taxon>Elysia</taxon>
    </lineage>
</organism>
<comment type="caution">
    <text evidence="1">The sequence shown here is derived from an EMBL/GenBank/DDBJ whole genome shotgun (WGS) entry which is preliminary data.</text>
</comment>
<name>A0AAE1BDJ1_9GAST</name>
<dbReference type="EMBL" id="JAWDGP010000067">
    <property type="protein sequence ID" value="KAK3803974.1"/>
    <property type="molecule type" value="Genomic_DNA"/>
</dbReference>
<gene>
    <name evidence="1" type="ORF">RRG08_066210</name>
</gene>
<dbReference type="Proteomes" id="UP001283361">
    <property type="component" value="Unassembled WGS sequence"/>
</dbReference>
<accession>A0AAE1BDJ1</accession>
<proteinExistence type="predicted"/>
<keyword evidence="2" id="KW-1185">Reference proteome</keyword>
<protein>
    <submittedName>
        <fullName evidence="1">Uncharacterized protein</fullName>
    </submittedName>
</protein>
<sequence>MERTPSYRLPAARMVAEVLSQGVETGLVPLQAELCFVMSWISISSIGTLREHFARCTDLRYRFSHGLLGQINNTMRYEPCKKTPWPWEDGLIYDYPYTVCESLVASNAKEIEGPGSGTRDIGLELQINDFSLMWSLSLTLWLIRESF</sequence>